<gene>
    <name evidence="2" type="ORF">PoB_007469600</name>
</gene>
<dbReference type="Proteomes" id="UP000735302">
    <property type="component" value="Unassembled WGS sequence"/>
</dbReference>
<organism evidence="2 3">
    <name type="scientific">Plakobranchus ocellatus</name>
    <dbReference type="NCBI Taxonomy" id="259542"/>
    <lineage>
        <taxon>Eukaryota</taxon>
        <taxon>Metazoa</taxon>
        <taxon>Spiralia</taxon>
        <taxon>Lophotrochozoa</taxon>
        <taxon>Mollusca</taxon>
        <taxon>Gastropoda</taxon>
        <taxon>Heterobranchia</taxon>
        <taxon>Euthyneura</taxon>
        <taxon>Panpulmonata</taxon>
        <taxon>Sacoglossa</taxon>
        <taxon>Placobranchoidea</taxon>
        <taxon>Plakobranchidae</taxon>
        <taxon>Plakobranchus</taxon>
    </lineage>
</organism>
<dbReference type="EMBL" id="BLXT01008384">
    <property type="protein sequence ID" value="GFO48191.1"/>
    <property type="molecule type" value="Genomic_DNA"/>
</dbReference>
<evidence type="ECO:0000313" key="3">
    <source>
        <dbReference type="Proteomes" id="UP000735302"/>
    </source>
</evidence>
<dbReference type="SUPFAM" id="SSF52833">
    <property type="entry name" value="Thioredoxin-like"/>
    <property type="match status" value="1"/>
</dbReference>
<proteinExistence type="predicted"/>
<name>A0AAV4DWA9_9GAST</name>
<dbReference type="CDD" id="cd02961">
    <property type="entry name" value="PDI_a_family"/>
    <property type="match status" value="1"/>
</dbReference>
<protein>
    <submittedName>
        <fullName evidence="2">Uncharacterized protein</fullName>
    </submittedName>
</protein>
<accession>A0AAV4DWA9</accession>
<sequence length="108" mass="12505">MFYNPEDPTCARLKPHMLKQAKTDKNPDHAYAAVNCLEEVELCQREGLRDLPAFKMFTKGLLVNQFGDTFDYVQMNEMMTKCPVIPKVHKSRQPTDPDCPRPAQKSYR</sequence>
<evidence type="ECO:0000256" key="1">
    <source>
        <dbReference type="SAM" id="MobiDB-lite"/>
    </source>
</evidence>
<keyword evidence="3" id="KW-1185">Reference proteome</keyword>
<reference evidence="2 3" key="1">
    <citation type="journal article" date="2021" name="Elife">
        <title>Chloroplast acquisition without the gene transfer in kleptoplastic sea slugs, Plakobranchus ocellatus.</title>
        <authorList>
            <person name="Maeda T."/>
            <person name="Takahashi S."/>
            <person name="Yoshida T."/>
            <person name="Shimamura S."/>
            <person name="Takaki Y."/>
            <person name="Nagai Y."/>
            <person name="Toyoda A."/>
            <person name="Suzuki Y."/>
            <person name="Arimoto A."/>
            <person name="Ishii H."/>
            <person name="Satoh N."/>
            <person name="Nishiyama T."/>
            <person name="Hasebe M."/>
            <person name="Maruyama T."/>
            <person name="Minagawa J."/>
            <person name="Obokata J."/>
            <person name="Shigenobu S."/>
        </authorList>
    </citation>
    <scope>NUCLEOTIDE SEQUENCE [LARGE SCALE GENOMIC DNA]</scope>
</reference>
<dbReference type="AlphaFoldDB" id="A0AAV4DWA9"/>
<feature type="region of interest" description="Disordered" evidence="1">
    <location>
        <begin position="87"/>
        <end position="108"/>
    </location>
</feature>
<comment type="caution">
    <text evidence="2">The sequence shown here is derived from an EMBL/GenBank/DDBJ whole genome shotgun (WGS) entry which is preliminary data.</text>
</comment>
<dbReference type="Gene3D" id="3.40.30.10">
    <property type="entry name" value="Glutaredoxin"/>
    <property type="match status" value="1"/>
</dbReference>
<dbReference type="InterPro" id="IPR036249">
    <property type="entry name" value="Thioredoxin-like_sf"/>
</dbReference>
<evidence type="ECO:0000313" key="2">
    <source>
        <dbReference type="EMBL" id="GFO48191.1"/>
    </source>
</evidence>